<dbReference type="AlphaFoldDB" id="A0A4Y2BGZ0"/>
<gene>
    <name evidence="1" type="ORF">AVEN_215560_1</name>
</gene>
<sequence length="118" mass="14211">MILYGVNNFDQHREDIVQYLALIEPILARWYYSNQSTFLGRRCGEFRERKEYIPIMSKGFRTFHLRIIDHVRIYNVIAPLDDDEPKFYFACTIVIINTHNYYLWVAENPHTRHPLSCV</sequence>
<reference evidence="1 2" key="1">
    <citation type="journal article" date="2019" name="Sci. Rep.">
        <title>Orb-weaving spider Araneus ventricosus genome elucidates the spidroin gene catalogue.</title>
        <authorList>
            <person name="Kono N."/>
            <person name="Nakamura H."/>
            <person name="Ohtoshi R."/>
            <person name="Moran D.A.P."/>
            <person name="Shinohara A."/>
            <person name="Yoshida Y."/>
            <person name="Fujiwara M."/>
            <person name="Mori M."/>
            <person name="Tomita M."/>
            <person name="Arakawa K."/>
        </authorList>
    </citation>
    <scope>NUCLEOTIDE SEQUENCE [LARGE SCALE GENOMIC DNA]</scope>
</reference>
<protein>
    <submittedName>
        <fullName evidence="1">Uncharacterized protein</fullName>
    </submittedName>
</protein>
<dbReference type="EMBL" id="BGPR01000074">
    <property type="protein sequence ID" value="GBL90829.1"/>
    <property type="molecule type" value="Genomic_DNA"/>
</dbReference>
<name>A0A4Y2BGZ0_ARAVE</name>
<organism evidence="1 2">
    <name type="scientific">Araneus ventricosus</name>
    <name type="common">Orbweaver spider</name>
    <name type="synonym">Epeira ventricosa</name>
    <dbReference type="NCBI Taxonomy" id="182803"/>
    <lineage>
        <taxon>Eukaryota</taxon>
        <taxon>Metazoa</taxon>
        <taxon>Ecdysozoa</taxon>
        <taxon>Arthropoda</taxon>
        <taxon>Chelicerata</taxon>
        <taxon>Arachnida</taxon>
        <taxon>Araneae</taxon>
        <taxon>Araneomorphae</taxon>
        <taxon>Entelegynae</taxon>
        <taxon>Araneoidea</taxon>
        <taxon>Araneidae</taxon>
        <taxon>Araneus</taxon>
    </lineage>
</organism>
<keyword evidence="2" id="KW-1185">Reference proteome</keyword>
<evidence type="ECO:0000313" key="2">
    <source>
        <dbReference type="Proteomes" id="UP000499080"/>
    </source>
</evidence>
<dbReference type="Proteomes" id="UP000499080">
    <property type="component" value="Unassembled WGS sequence"/>
</dbReference>
<accession>A0A4Y2BGZ0</accession>
<proteinExistence type="predicted"/>
<comment type="caution">
    <text evidence="1">The sequence shown here is derived from an EMBL/GenBank/DDBJ whole genome shotgun (WGS) entry which is preliminary data.</text>
</comment>
<evidence type="ECO:0000313" key="1">
    <source>
        <dbReference type="EMBL" id="GBL90829.1"/>
    </source>
</evidence>